<evidence type="ECO:0008006" key="3">
    <source>
        <dbReference type="Google" id="ProtNLM"/>
    </source>
</evidence>
<dbReference type="Proteomes" id="UP001159363">
    <property type="component" value="Chromosome 2"/>
</dbReference>
<evidence type="ECO:0000313" key="1">
    <source>
        <dbReference type="EMBL" id="KAJ8892866.1"/>
    </source>
</evidence>
<reference evidence="1 2" key="1">
    <citation type="submission" date="2023-02" db="EMBL/GenBank/DDBJ databases">
        <title>LHISI_Scaffold_Assembly.</title>
        <authorList>
            <person name="Stuart O.P."/>
            <person name="Cleave R."/>
            <person name="Magrath M.J.L."/>
            <person name="Mikheyev A.S."/>
        </authorList>
    </citation>
    <scope>NUCLEOTIDE SEQUENCE [LARGE SCALE GENOMIC DNA]</scope>
    <source>
        <strain evidence="1">Daus_M_001</strain>
        <tissue evidence="1">Leg muscle</tissue>
    </source>
</reference>
<protein>
    <recommendedName>
        <fullName evidence="3">DUF4371 domain-containing protein</fullName>
    </recommendedName>
</protein>
<dbReference type="EMBL" id="JARBHB010000002">
    <property type="protein sequence ID" value="KAJ8892866.1"/>
    <property type="molecule type" value="Genomic_DNA"/>
</dbReference>
<sequence length="313" mass="36070">MQQQITVSERLMIYIRTLKYLVRQGLVIRGHAKDEGNFMELLKERSEDKPILKAWLKHEQGKPTFTHSDVQNEIIQIMGHEVLTTVLKNIKHCLRGQVYEGAGNMKDCNKGAQTIIIDNQPLAEHVHCVAHCCNLVIKKCCDASSASKPIFTHISEETAGAPVENISNIKPLYPTRWLYRKVQIEEIEKEYDIILKTHHELSEDDYGGASGLLHCFSNGSTYLGFVIAKDVIDLDEFNKSFEGRRKILSLWPNQMVYVIYEEKINSKLFLIFCCEKSDETNLQLLALPRIVKPPKRFCEPGEQKEWHSCEEFY</sequence>
<organism evidence="1 2">
    <name type="scientific">Dryococelus australis</name>
    <dbReference type="NCBI Taxonomy" id="614101"/>
    <lineage>
        <taxon>Eukaryota</taxon>
        <taxon>Metazoa</taxon>
        <taxon>Ecdysozoa</taxon>
        <taxon>Arthropoda</taxon>
        <taxon>Hexapoda</taxon>
        <taxon>Insecta</taxon>
        <taxon>Pterygota</taxon>
        <taxon>Neoptera</taxon>
        <taxon>Polyneoptera</taxon>
        <taxon>Phasmatodea</taxon>
        <taxon>Verophasmatodea</taxon>
        <taxon>Anareolatae</taxon>
        <taxon>Phasmatidae</taxon>
        <taxon>Eurycanthinae</taxon>
        <taxon>Dryococelus</taxon>
    </lineage>
</organism>
<proteinExistence type="predicted"/>
<comment type="caution">
    <text evidence="1">The sequence shown here is derived from an EMBL/GenBank/DDBJ whole genome shotgun (WGS) entry which is preliminary data.</text>
</comment>
<accession>A0ABQ9I963</accession>
<evidence type="ECO:0000313" key="2">
    <source>
        <dbReference type="Proteomes" id="UP001159363"/>
    </source>
</evidence>
<gene>
    <name evidence="1" type="ORF">PR048_005447</name>
</gene>
<keyword evidence="2" id="KW-1185">Reference proteome</keyword>
<name>A0ABQ9I963_9NEOP</name>
<dbReference type="PANTHER" id="PTHR45749:SF21">
    <property type="entry name" value="DUF4371 DOMAIN-CONTAINING PROTEIN"/>
    <property type="match status" value="1"/>
</dbReference>
<dbReference type="PANTHER" id="PTHR45749">
    <property type="match status" value="1"/>
</dbReference>